<dbReference type="EMBL" id="BPVZ01001756">
    <property type="protein sequence ID" value="GKV53719.1"/>
    <property type="molecule type" value="Genomic_DNA"/>
</dbReference>
<keyword evidence="1" id="KW-1133">Transmembrane helix</keyword>
<name>A0AAV5MXC1_9ROSI</name>
<dbReference type="GO" id="GO:0009055">
    <property type="term" value="F:electron transfer activity"/>
    <property type="evidence" value="ECO:0007669"/>
    <property type="project" value="InterPro"/>
</dbReference>
<feature type="domain" description="Phytocyanin" evidence="2">
    <location>
        <begin position="30"/>
        <end position="72"/>
    </location>
</feature>
<keyword evidence="1" id="KW-0812">Transmembrane</keyword>
<comment type="caution">
    <text evidence="3">The sequence shown here is derived from an EMBL/GenBank/DDBJ whole genome shotgun (WGS) entry which is preliminary data.</text>
</comment>
<evidence type="ECO:0000256" key="1">
    <source>
        <dbReference type="SAM" id="Phobius"/>
    </source>
</evidence>
<dbReference type="PROSITE" id="PS51485">
    <property type="entry name" value="PHYTOCYANIN"/>
    <property type="match status" value="1"/>
</dbReference>
<reference evidence="3 4" key="1">
    <citation type="journal article" date="2021" name="Commun. Biol.">
        <title>The genome of Shorea leprosula (Dipterocarpaceae) highlights the ecological relevance of drought in aseasonal tropical rainforests.</title>
        <authorList>
            <person name="Ng K.K.S."/>
            <person name="Kobayashi M.J."/>
            <person name="Fawcett J.A."/>
            <person name="Hatakeyama M."/>
            <person name="Paape T."/>
            <person name="Ng C.H."/>
            <person name="Ang C.C."/>
            <person name="Tnah L.H."/>
            <person name="Lee C.T."/>
            <person name="Nishiyama T."/>
            <person name="Sese J."/>
            <person name="O'Brien M.J."/>
            <person name="Copetti D."/>
            <person name="Mohd Noor M.I."/>
            <person name="Ong R.C."/>
            <person name="Putra M."/>
            <person name="Sireger I.Z."/>
            <person name="Indrioko S."/>
            <person name="Kosugi Y."/>
            <person name="Izuno A."/>
            <person name="Isagi Y."/>
            <person name="Lee S.L."/>
            <person name="Shimizu K.K."/>
        </authorList>
    </citation>
    <scope>NUCLEOTIDE SEQUENCE [LARGE SCALE GENOMIC DNA]</scope>
    <source>
        <strain evidence="3">214</strain>
    </source>
</reference>
<dbReference type="SUPFAM" id="SSF49503">
    <property type="entry name" value="Cupredoxins"/>
    <property type="match status" value="1"/>
</dbReference>
<dbReference type="Pfam" id="PF02298">
    <property type="entry name" value="Cu_bind_like"/>
    <property type="match status" value="1"/>
</dbReference>
<evidence type="ECO:0000313" key="4">
    <source>
        <dbReference type="Proteomes" id="UP001054252"/>
    </source>
</evidence>
<sequence length="72" mass="8246">MGDLRKKTEVMLVLMMVMAAMAAMDGVTAVLHRVGDKYGWNPNVNYTEWSDAEHFYVGDWLRNFSNSFNSLI</sequence>
<dbReference type="Gene3D" id="2.60.40.420">
    <property type="entry name" value="Cupredoxins - blue copper proteins"/>
    <property type="match status" value="1"/>
</dbReference>
<dbReference type="Proteomes" id="UP001054252">
    <property type="component" value="Unassembled WGS sequence"/>
</dbReference>
<dbReference type="InterPro" id="IPR008972">
    <property type="entry name" value="Cupredoxin"/>
</dbReference>
<gene>
    <name evidence="3" type="ORF">SLEP1_g60236</name>
</gene>
<dbReference type="AlphaFoldDB" id="A0AAV5MXC1"/>
<evidence type="ECO:0000313" key="3">
    <source>
        <dbReference type="EMBL" id="GKV53719.1"/>
    </source>
</evidence>
<keyword evidence="1" id="KW-0472">Membrane</keyword>
<organism evidence="3 4">
    <name type="scientific">Rubroshorea leprosula</name>
    <dbReference type="NCBI Taxonomy" id="152421"/>
    <lineage>
        <taxon>Eukaryota</taxon>
        <taxon>Viridiplantae</taxon>
        <taxon>Streptophyta</taxon>
        <taxon>Embryophyta</taxon>
        <taxon>Tracheophyta</taxon>
        <taxon>Spermatophyta</taxon>
        <taxon>Magnoliopsida</taxon>
        <taxon>eudicotyledons</taxon>
        <taxon>Gunneridae</taxon>
        <taxon>Pentapetalae</taxon>
        <taxon>rosids</taxon>
        <taxon>malvids</taxon>
        <taxon>Malvales</taxon>
        <taxon>Dipterocarpaceae</taxon>
        <taxon>Rubroshorea</taxon>
    </lineage>
</organism>
<proteinExistence type="predicted"/>
<feature type="transmembrane region" description="Helical" evidence="1">
    <location>
        <begin position="12"/>
        <end position="31"/>
    </location>
</feature>
<accession>A0AAV5MXC1</accession>
<protein>
    <recommendedName>
        <fullName evidence="2">Phytocyanin domain-containing protein</fullName>
    </recommendedName>
</protein>
<evidence type="ECO:0000259" key="2">
    <source>
        <dbReference type="PROSITE" id="PS51485"/>
    </source>
</evidence>
<keyword evidence="4" id="KW-1185">Reference proteome</keyword>
<dbReference type="InterPro" id="IPR003245">
    <property type="entry name" value="Phytocyanin_dom"/>
</dbReference>